<accession>A0AB37VA37</accession>
<organism evidence="1 2">
    <name type="scientific">Enterobacter cloacae</name>
    <dbReference type="NCBI Taxonomy" id="550"/>
    <lineage>
        <taxon>Bacteria</taxon>
        <taxon>Pseudomonadati</taxon>
        <taxon>Pseudomonadota</taxon>
        <taxon>Gammaproteobacteria</taxon>
        <taxon>Enterobacterales</taxon>
        <taxon>Enterobacteriaceae</taxon>
        <taxon>Enterobacter</taxon>
        <taxon>Enterobacter cloacae complex</taxon>
    </lineage>
</organism>
<dbReference type="EMBL" id="QKPI01000168">
    <property type="protein sequence ID" value="RWT69184.1"/>
    <property type="molecule type" value="Genomic_DNA"/>
</dbReference>
<dbReference type="AlphaFoldDB" id="A0AB37VA37"/>
<reference evidence="1 2" key="1">
    <citation type="submission" date="2018-06" db="EMBL/GenBank/DDBJ databases">
        <title>Carbapenemase-producing Enterobacteriaceae present in wastewater treatment plant effluent and nearby surface waters in the US.</title>
        <authorList>
            <person name="Mathys D.A."/>
            <person name="Mollenkopf D.F."/>
            <person name="Feicht S.M."/>
            <person name="Adams R.J."/>
            <person name="Albers A.L."/>
            <person name="Grooters S.V."/>
            <person name="Stuever D.M."/>
            <person name="Daniels J.B."/>
            <person name="Wittum T.E."/>
        </authorList>
    </citation>
    <scope>NUCLEOTIDE SEQUENCE [LARGE SCALE GENOMIC DNA]</scope>
    <source>
        <strain evidence="1 2">GEO_23_Down_A</strain>
    </source>
</reference>
<name>A0AB37VA37_ENTCL</name>
<protein>
    <submittedName>
        <fullName evidence="1">Uncharacterized protein</fullName>
    </submittedName>
</protein>
<gene>
    <name evidence="1" type="ORF">DN595_26865</name>
</gene>
<evidence type="ECO:0000313" key="2">
    <source>
        <dbReference type="Proteomes" id="UP000289016"/>
    </source>
</evidence>
<sequence>MLHVAGEKGGTGASAEHVVTGDVPLPRSLTRCARSFGCGERYRLTGEVEISWWMPGRNLTGKR</sequence>
<comment type="caution">
    <text evidence="1">The sequence shown here is derived from an EMBL/GenBank/DDBJ whole genome shotgun (WGS) entry which is preliminary data.</text>
</comment>
<proteinExistence type="predicted"/>
<dbReference type="Proteomes" id="UP000289016">
    <property type="component" value="Unassembled WGS sequence"/>
</dbReference>
<evidence type="ECO:0000313" key="1">
    <source>
        <dbReference type="EMBL" id="RWT69184.1"/>
    </source>
</evidence>